<evidence type="ECO:0000256" key="2">
    <source>
        <dbReference type="ARBA" id="ARBA00022857"/>
    </source>
</evidence>
<name>A0ABV5RDD7_9ACTN</name>
<evidence type="ECO:0000313" key="5">
    <source>
        <dbReference type="Proteomes" id="UP001589710"/>
    </source>
</evidence>
<organism evidence="4 5">
    <name type="scientific">Streptomyces yanii</name>
    <dbReference type="NCBI Taxonomy" id="78510"/>
    <lineage>
        <taxon>Bacteria</taxon>
        <taxon>Bacillati</taxon>
        <taxon>Actinomycetota</taxon>
        <taxon>Actinomycetes</taxon>
        <taxon>Kitasatosporales</taxon>
        <taxon>Streptomycetaceae</taxon>
        <taxon>Streptomyces</taxon>
    </lineage>
</organism>
<dbReference type="Gene3D" id="3.90.25.10">
    <property type="entry name" value="UDP-galactose 4-epimerase, domain 1"/>
    <property type="match status" value="1"/>
</dbReference>
<dbReference type="InterPro" id="IPR008030">
    <property type="entry name" value="NmrA-like"/>
</dbReference>
<dbReference type="SUPFAM" id="SSF51735">
    <property type="entry name" value="NAD(P)-binding Rossmann-fold domains"/>
    <property type="match status" value="1"/>
</dbReference>
<dbReference type="Gene3D" id="3.40.50.720">
    <property type="entry name" value="NAD(P)-binding Rossmann-like Domain"/>
    <property type="match status" value="1"/>
</dbReference>
<dbReference type="Proteomes" id="UP001589710">
    <property type="component" value="Unassembled WGS sequence"/>
</dbReference>
<keyword evidence="5" id="KW-1185">Reference proteome</keyword>
<feature type="domain" description="NmrA-like" evidence="3">
    <location>
        <begin position="12"/>
        <end position="269"/>
    </location>
</feature>
<gene>
    <name evidence="4" type="ORF">ACFFTL_24405</name>
</gene>
<evidence type="ECO:0000256" key="1">
    <source>
        <dbReference type="ARBA" id="ARBA00006328"/>
    </source>
</evidence>
<evidence type="ECO:0000259" key="3">
    <source>
        <dbReference type="Pfam" id="PF05368"/>
    </source>
</evidence>
<evidence type="ECO:0000313" key="4">
    <source>
        <dbReference type="EMBL" id="MFB9575346.1"/>
    </source>
</evidence>
<reference evidence="4 5" key="1">
    <citation type="submission" date="2024-09" db="EMBL/GenBank/DDBJ databases">
        <authorList>
            <person name="Sun Q."/>
            <person name="Mori K."/>
        </authorList>
    </citation>
    <scope>NUCLEOTIDE SEQUENCE [LARGE SCALE GENOMIC DNA]</scope>
    <source>
        <strain evidence="4 5">JCM 3331</strain>
    </source>
</reference>
<comment type="caution">
    <text evidence="4">The sequence shown here is derived from an EMBL/GenBank/DDBJ whole genome shotgun (WGS) entry which is preliminary data.</text>
</comment>
<dbReference type="RefSeq" id="WP_345517619.1">
    <property type="nucleotide sequence ID" value="NZ_BAAAXD010000045.1"/>
</dbReference>
<dbReference type="Pfam" id="PF05368">
    <property type="entry name" value="NmrA"/>
    <property type="match status" value="1"/>
</dbReference>
<dbReference type="EMBL" id="JBHMCG010000098">
    <property type="protein sequence ID" value="MFB9575346.1"/>
    <property type="molecule type" value="Genomic_DNA"/>
</dbReference>
<accession>A0ABV5RDD7</accession>
<comment type="similarity">
    <text evidence="1">Belongs to the NmrA-type oxidoreductase family.</text>
</comment>
<protein>
    <submittedName>
        <fullName evidence="4">NmrA family NAD(P)-binding protein</fullName>
    </submittedName>
</protein>
<dbReference type="InterPro" id="IPR051164">
    <property type="entry name" value="NmrA-like_oxidored"/>
</dbReference>
<proteinExistence type="inferred from homology"/>
<dbReference type="PANTHER" id="PTHR42748:SF7">
    <property type="entry name" value="NMRA LIKE REDOX SENSOR 1-RELATED"/>
    <property type="match status" value="1"/>
</dbReference>
<dbReference type="InterPro" id="IPR036291">
    <property type="entry name" value="NAD(P)-bd_dom_sf"/>
</dbReference>
<dbReference type="PANTHER" id="PTHR42748">
    <property type="entry name" value="NITROGEN METABOLITE REPRESSION PROTEIN NMRA FAMILY MEMBER"/>
    <property type="match status" value="1"/>
</dbReference>
<sequence>MSVDDQGEAMPIAVLGATGGQGGAVAAALLEAGRAVRAVVRDPRSGRARALAVAGAEVVPGDLFDADSLAEAFRGTTAAFAVTTPFQNGLDAEVAQGEAIVRAAEAAALPHLVLASVASADRGTGVPHFETKARTEELLAGSGLPATVVAPTYFYDNALGALDEVAAGLLTMPLSGDTPLQQVARQDLGRVVAAVVADPDRWIGQRIEVAGDDPTPVRMAEEIGRAAGGTVAFRQTALEDLRTVNPDMFAMYSFLESTGYQVDLEALRAQFPTVPWTSYAAWADTQDWPKPRG</sequence>
<keyword evidence="2" id="KW-0521">NADP</keyword>